<feature type="compositionally biased region" description="Basic and acidic residues" evidence="1">
    <location>
        <begin position="63"/>
        <end position="76"/>
    </location>
</feature>
<evidence type="ECO:0000313" key="2">
    <source>
        <dbReference type="EMBL" id="CAB4786048.1"/>
    </source>
</evidence>
<feature type="compositionally biased region" description="Basic and acidic residues" evidence="1">
    <location>
        <begin position="37"/>
        <end position="49"/>
    </location>
</feature>
<accession>A0A6J6WT57</accession>
<evidence type="ECO:0000256" key="1">
    <source>
        <dbReference type="SAM" id="MobiDB-lite"/>
    </source>
</evidence>
<feature type="compositionally biased region" description="Basic and acidic residues" evidence="1">
    <location>
        <begin position="91"/>
        <end position="101"/>
    </location>
</feature>
<protein>
    <submittedName>
        <fullName evidence="2">Unannotated protein</fullName>
    </submittedName>
</protein>
<dbReference type="EMBL" id="CAFAAB010000086">
    <property type="protein sequence ID" value="CAB4786048.1"/>
    <property type="molecule type" value="Genomic_DNA"/>
</dbReference>
<organism evidence="2">
    <name type="scientific">freshwater metagenome</name>
    <dbReference type="NCBI Taxonomy" id="449393"/>
    <lineage>
        <taxon>unclassified sequences</taxon>
        <taxon>metagenomes</taxon>
        <taxon>ecological metagenomes</taxon>
    </lineage>
</organism>
<name>A0A6J6WT57_9ZZZZ</name>
<proteinExistence type="predicted"/>
<sequence length="160" mass="17775">MRTGRKGRVAPHELEVLGHQENEPEEAEEGSCNRHGTGREGRLAKDTHIEQWLGAAALPQNKTRKEDGRSGKERKGGRTAPAPRRALNDGQHQERDTRATEEETSEVKAAVELALGFGNDQLTRNDGERHDWQVHQEDRAPPKVLNQGATSERTEGHGEP</sequence>
<reference evidence="2" key="1">
    <citation type="submission" date="2020-05" db="EMBL/GenBank/DDBJ databases">
        <authorList>
            <person name="Chiriac C."/>
            <person name="Salcher M."/>
            <person name="Ghai R."/>
            <person name="Kavagutti S V."/>
        </authorList>
    </citation>
    <scope>NUCLEOTIDE SEQUENCE</scope>
</reference>
<gene>
    <name evidence="2" type="ORF">UFOPK2958_00837</name>
</gene>
<feature type="compositionally biased region" description="Basic and acidic residues" evidence="1">
    <location>
        <begin position="10"/>
        <end position="22"/>
    </location>
</feature>
<feature type="compositionally biased region" description="Basic and acidic residues" evidence="1">
    <location>
        <begin position="123"/>
        <end position="141"/>
    </location>
</feature>
<feature type="region of interest" description="Disordered" evidence="1">
    <location>
        <begin position="1"/>
        <end position="160"/>
    </location>
</feature>
<dbReference type="AlphaFoldDB" id="A0A6J6WT57"/>